<comment type="similarity">
    <text evidence="2 11">Belongs to the CDP-alcohol phosphatidyltransferase class-I family.</text>
</comment>
<feature type="transmembrane region" description="Helical" evidence="12">
    <location>
        <begin position="20"/>
        <end position="40"/>
    </location>
</feature>
<feature type="transmembrane region" description="Helical" evidence="12">
    <location>
        <begin position="139"/>
        <end position="161"/>
    </location>
</feature>
<evidence type="ECO:0000256" key="4">
    <source>
        <dbReference type="ARBA" id="ARBA00022679"/>
    </source>
</evidence>
<dbReference type="PROSITE" id="PS00379">
    <property type="entry name" value="CDP_ALCOHOL_P_TRANSF"/>
    <property type="match status" value="1"/>
</dbReference>
<dbReference type="InterPro" id="IPR050324">
    <property type="entry name" value="CDP-alcohol_PTase-I"/>
</dbReference>
<organism evidence="13">
    <name type="scientific">Mesorhizobium sp. WSM2240</name>
    <dbReference type="NCBI Taxonomy" id="3228851"/>
    <lineage>
        <taxon>Bacteria</taxon>
        <taxon>Pseudomonadati</taxon>
        <taxon>Pseudomonadota</taxon>
        <taxon>Alphaproteobacteria</taxon>
        <taxon>Hyphomicrobiales</taxon>
        <taxon>Phyllobacteriaceae</taxon>
        <taxon>Mesorhizobium</taxon>
    </lineage>
</organism>
<proteinExistence type="inferred from homology"/>
<dbReference type="InterPro" id="IPR000462">
    <property type="entry name" value="CDP-OH_P_trans"/>
</dbReference>
<dbReference type="InterPro" id="IPR043130">
    <property type="entry name" value="CDP-OH_PTrfase_TM_dom"/>
</dbReference>
<evidence type="ECO:0000256" key="8">
    <source>
        <dbReference type="ARBA" id="ARBA00023136"/>
    </source>
</evidence>
<name>A0AAU8CZJ4_9HYPH</name>
<feature type="transmembrane region" description="Helical" evidence="12">
    <location>
        <begin position="46"/>
        <end position="68"/>
    </location>
</feature>
<evidence type="ECO:0000256" key="1">
    <source>
        <dbReference type="ARBA" id="ARBA00004141"/>
    </source>
</evidence>
<accession>A0AAU8CZJ4</accession>
<keyword evidence="6 12" id="KW-1133">Transmembrane helix</keyword>
<feature type="transmembrane region" description="Helical" evidence="12">
    <location>
        <begin position="105"/>
        <end position="127"/>
    </location>
</feature>
<feature type="transmembrane region" description="Helical" evidence="12">
    <location>
        <begin position="80"/>
        <end position="99"/>
    </location>
</feature>
<protein>
    <submittedName>
        <fullName evidence="13">Phosphatidylcholine/phosphatidylserine synthase</fullName>
    </submittedName>
</protein>
<reference evidence="13" key="1">
    <citation type="submission" date="2024-06" db="EMBL/GenBank/DDBJ databases">
        <title>Mesorhizobium karijinii sp. nov., a symbiont of the iconic Swainsona formosa from arid Australia.</title>
        <authorList>
            <person name="Hill Y.J."/>
            <person name="Watkin E.L.J."/>
            <person name="O'Hara G.W."/>
            <person name="Terpolilli J."/>
            <person name="Tye M.L."/>
            <person name="Kohlmeier M.G."/>
        </authorList>
    </citation>
    <scope>NUCLEOTIDE SEQUENCE</scope>
    <source>
        <strain evidence="13">WSM2240</strain>
        <plasmid evidence="13">pMk2240A</plasmid>
    </source>
</reference>
<gene>
    <name evidence="13" type="ORF">ABVK50_32770</name>
</gene>
<dbReference type="AlphaFoldDB" id="A0AAU8CZJ4"/>
<dbReference type="InterPro" id="IPR048254">
    <property type="entry name" value="CDP_ALCOHOL_P_TRANSF_CS"/>
</dbReference>
<sequence length="261" mass="28418">MVDWHRVDGQKSSSRTAQLLPNAITALALCSGLISIRFSIEKEFDYALAAIVVAAVLDGLDGRLARLLRVASRFGAEFDSLADFLSFGLAPIVLLFFWTEDAMTGPTSLCLMAFALGSATRLARFNAQSGPREATWRKAYFTGMPTPSAALAVLLPVSVAMPPPSSAQWIGLYTLLIALLMVSKVPTFSGKKWAIGSSRSVMAGLFGTVAVLLAIVVLYPRELLVIFTVLYLSSIPISWISFRHDQRIHDGVPVDARKRWI</sequence>
<feature type="transmembrane region" description="Helical" evidence="12">
    <location>
        <begin position="200"/>
        <end position="218"/>
    </location>
</feature>
<dbReference type="GO" id="GO:0008654">
    <property type="term" value="P:phospholipid biosynthetic process"/>
    <property type="evidence" value="ECO:0007669"/>
    <property type="project" value="UniProtKB-KW"/>
</dbReference>
<feature type="transmembrane region" description="Helical" evidence="12">
    <location>
        <begin position="167"/>
        <end position="188"/>
    </location>
</feature>
<keyword evidence="5 12" id="KW-0812">Transmembrane</keyword>
<keyword evidence="13" id="KW-0614">Plasmid</keyword>
<keyword evidence="3" id="KW-0444">Lipid biosynthesis</keyword>
<keyword evidence="4 11" id="KW-0808">Transferase</keyword>
<feature type="transmembrane region" description="Helical" evidence="12">
    <location>
        <begin position="224"/>
        <end position="242"/>
    </location>
</feature>
<dbReference type="EMBL" id="CP159256">
    <property type="protein sequence ID" value="XCG52259.1"/>
    <property type="molecule type" value="Genomic_DNA"/>
</dbReference>
<evidence type="ECO:0000313" key="13">
    <source>
        <dbReference type="EMBL" id="XCG52259.1"/>
    </source>
</evidence>
<dbReference type="GO" id="GO:0016780">
    <property type="term" value="F:phosphotransferase activity, for other substituted phosphate groups"/>
    <property type="evidence" value="ECO:0007669"/>
    <property type="project" value="InterPro"/>
</dbReference>
<keyword evidence="8 12" id="KW-0472">Membrane</keyword>
<dbReference type="RefSeq" id="WP_353646467.1">
    <property type="nucleotide sequence ID" value="NZ_CP159256.1"/>
</dbReference>
<dbReference type="PANTHER" id="PTHR14269">
    <property type="entry name" value="CDP-DIACYLGLYCEROL--GLYCEROL-3-PHOSPHATE 3-PHOSPHATIDYLTRANSFERASE-RELATED"/>
    <property type="match status" value="1"/>
</dbReference>
<dbReference type="Gene3D" id="1.20.120.1760">
    <property type="match status" value="1"/>
</dbReference>
<evidence type="ECO:0000256" key="10">
    <source>
        <dbReference type="ARBA" id="ARBA00023264"/>
    </source>
</evidence>
<dbReference type="Pfam" id="PF01066">
    <property type="entry name" value="CDP-OH_P_transf"/>
    <property type="match status" value="1"/>
</dbReference>
<evidence type="ECO:0000256" key="7">
    <source>
        <dbReference type="ARBA" id="ARBA00023098"/>
    </source>
</evidence>
<comment type="subcellular location">
    <subcellularLocation>
        <location evidence="1">Membrane</location>
        <topology evidence="1">Multi-pass membrane protein</topology>
    </subcellularLocation>
</comment>
<keyword evidence="9" id="KW-0594">Phospholipid biosynthesis</keyword>
<evidence type="ECO:0000256" key="9">
    <source>
        <dbReference type="ARBA" id="ARBA00023209"/>
    </source>
</evidence>
<geneLocation type="plasmid" evidence="13">
    <name>pMk2240A</name>
</geneLocation>
<evidence type="ECO:0000256" key="12">
    <source>
        <dbReference type="SAM" id="Phobius"/>
    </source>
</evidence>
<evidence type="ECO:0000256" key="6">
    <source>
        <dbReference type="ARBA" id="ARBA00022989"/>
    </source>
</evidence>
<keyword evidence="7" id="KW-0443">Lipid metabolism</keyword>
<evidence type="ECO:0000256" key="3">
    <source>
        <dbReference type="ARBA" id="ARBA00022516"/>
    </source>
</evidence>
<evidence type="ECO:0000256" key="2">
    <source>
        <dbReference type="ARBA" id="ARBA00010441"/>
    </source>
</evidence>
<dbReference type="PANTHER" id="PTHR14269:SF61">
    <property type="entry name" value="CDP-DIACYLGLYCEROL--SERINE O-PHOSPHATIDYLTRANSFERASE"/>
    <property type="match status" value="1"/>
</dbReference>
<evidence type="ECO:0000256" key="5">
    <source>
        <dbReference type="ARBA" id="ARBA00022692"/>
    </source>
</evidence>
<keyword evidence="10" id="KW-1208">Phospholipid metabolism</keyword>
<evidence type="ECO:0000256" key="11">
    <source>
        <dbReference type="RuleBase" id="RU003750"/>
    </source>
</evidence>
<dbReference type="GO" id="GO:0016020">
    <property type="term" value="C:membrane"/>
    <property type="evidence" value="ECO:0007669"/>
    <property type="project" value="UniProtKB-SubCell"/>
</dbReference>